<protein>
    <submittedName>
        <fullName evidence="1">Uncharacterized protein</fullName>
    </submittedName>
</protein>
<sequence length="123" mass="13432">MYAFCVQSDNARTTNNACFPLIFFADRPPPPTSSHSLLDNELRAVVRLPIDPHRKHSPSCHSAYQTLDFPIVIQIARGACKHSILLAVLVTMASLCGGTTQEKHCFSDSLAAALPTSRFADGY</sequence>
<gene>
    <name evidence="1" type="ORF">H0G86_009243</name>
</gene>
<dbReference type="AlphaFoldDB" id="A0A8G0LHL3"/>
<dbReference type="Proteomes" id="UP000826661">
    <property type="component" value="Chromosome V"/>
</dbReference>
<proteinExistence type="predicted"/>
<name>A0A8G0LHL3_9HYPO</name>
<keyword evidence="2" id="KW-1185">Reference proteome</keyword>
<accession>A0A8G0LHL3</accession>
<evidence type="ECO:0000313" key="1">
    <source>
        <dbReference type="EMBL" id="QYT02237.1"/>
    </source>
</evidence>
<organism evidence="1 2">
    <name type="scientific">Trichoderma simmonsii</name>
    <dbReference type="NCBI Taxonomy" id="1491479"/>
    <lineage>
        <taxon>Eukaryota</taxon>
        <taxon>Fungi</taxon>
        <taxon>Dikarya</taxon>
        <taxon>Ascomycota</taxon>
        <taxon>Pezizomycotina</taxon>
        <taxon>Sordariomycetes</taxon>
        <taxon>Hypocreomycetidae</taxon>
        <taxon>Hypocreales</taxon>
        <taxon>Hypocreaceae</taxon>
        <taxon>Trichoderma</taxon>
    </lineage>
</organism>
<reference evidence="1 2" key="1">
    <citation type="journal article" date="2021" name="BMC Genomics">
        <title>Telomere-to-telomere genome assembly of asparaginase-producing Trichoderma simmonsii.</title>
        <authorList>
            <person name="Chung D."/>
            <person name="Kwon Y.M."/>
            <person name="Yang Y."/>
        </authorList>
    </citation>
    <scope>NUCLEOTIDE SEQUENCE [LARGE SCALE GENOMIC DNA]</scope>
    <source>
        <strain evidence="1 2">GH-Sj1</strain>
    </source>
</reference>
<dbReference type="EMBL" id="CP075868">
    <property type="protein sequence ID" value="QYT02237.1"/>
    <property type="molecule type" value="Genomic_DNA"/>
</dbReference>
<evidence type="ECO:0000313" key="2">
    <source>
        <dbReference type="Proteomes" id="UP000826661"/>
    </source>
</evidence>